<evidence type="ECO:0000256" key="8">
    <source>
        <dbReference type="ARBA" id="ARBA00065734"/>
    </source>
</evidence>
<dbReference type="AlphaFoldDB" id="A0A9X1B331"/>
<keyword evidence="4" id="KW-0285">Flavoprotein</keyword>
<keyword evidence="12" id="KW-1185">Reference proteome</keyword>
<proteinExistence type="inferred from homology"/>
<dbReference type="FunFam" id="3.50.50.60:FF:000021">
    <property type="entry name" value="Ubiquinone biosynthesis monooxygenase COQ6"/>
    <property type="match status" value="1"/>
</dbReference>
<evidence type="ECO:0000256" key="1">
    <source>
        <dbReference type="ARBA" id="ARBA00001974"/>
    </source>
</evidence>
<evidence type="ECO:0000259" key="10">
    <source>
        <dbReference type="Pfam" id="PF01494"/>
    </source>
</evidence>
<dbReference type="PROSITE" id="PS01304">
    <property type="entry name" value="UBIH"/>
    <property type="match status" value="1"/>
</dbReference>
<dbReference type="PANTHER" id="PTHR43876:SF8">
    <property type="entry name" value="2-OCTAPRENYL-6-METHOXYPHENOL HYDROXYLASE"/>
    <property type="match status" value="1"/>
</dbReference>
<sequence length="437" mass="46416">MHDYDLAIIGGGLVGASLAVALAETGLRIAVVEATEANAPAHPSYDERMIALSLGSARIFQGMGLWSAIEPDAAPIQHVHVSDRGHFGFAHLDAEDEGVPALGYVAPARVMGAALSKRLETSARISLLRPARLQGLQITKDRVSLEVAVAGQSQLLTAGLLVAADGGESSVRKRLGLKVRAHDYGYDAIIATVTPERVPATTRPGTAFERFTDTGPMALLPMTEGRYGVVWTARQADTAGILGLSDADFIDALQMRFGARLGELTRPSRRIAYPLRLMLASQLTRERLLLIGNAAHTLHPVAGQGFNLGLRDVAELADLLVDAQRTAQDIGGPAVLGPYRRRRAPEHALIAGLTDGLARLFVNSWGPVRAGRNLGLLGLDLLPPARHHLARRFMGAIGPQPRLARGLPAESALPPAPATATKPLLIVDPVNDRPSES</sequence>
<dbReference type="GO" id="GO:0071949">
    <property type="term" value="F:FAD binding"/>
    <property type="evidence" value="ECO:0007669"/>
    <property type="project" value="InterPro"/>
</dbReference>
<dbReference type="InterPro" id="IPR010971">
    <property type="entry name" value="UbiH/COQ6"/>
</dbReference>
<evidence type="ECO:0000256" key="4">
    <source>
        <dbReference type="ARBA" id="ARBA00022630"/>
    </source>
</evidence>
<dbReference type="InterPro" id="IPR002938">
    <property type="entry name" value="FAD-bd"/>
</dbReference>
<feature type="compositionally biased region" description="Low complexity" evidence="9">
    <location>
        <begin position="409"/>
        <end position="425"/>
    </location>
</feature>
<dbReference type="Pfam" id="PF01494">
    <property type="entry name" value="FAD_binding_3"/>
    <property type="match status" value="1"/>
</dbReference>
<comment type="subunit">
    <text evidence="8">Component of the Ubi complex metabolon, which regroups five ubiquinone biosynthesis proteins (UbiE, UbiF, UbiG, UbiH and UbiI) and two accessory factors (UbiK and the lipid-binding protein UbiJ).</text>
</comment>
<dbReference type="Proteomes" id="UP001138768">
    <property type="component" value="Unassembled WGS sequence"/>
</dbReference>
<dbReference type="PANTHER" id="PTHR43876">
    <property type="entry name" value="UBIQUINONE BIOSYNTHESIS MONOOXYGENASE COQ6, MITOCHONDRIAL"/>
    <property type="match status" value="1"/>
</dbReference>
<dbReference type="InterPro" id="IPR018168">
    <property type="entry name" value="Ubi_Hdrlase_CS"/>
</dbReference>
<keyword evidence="6" id="KW-0560">Oxidoreductase</keyword>
<dbReference type="GO" id="GO:0006744">
    <property type="term" value="P:ubiquinone biosynthetic process"/>
    <property type="evidence" value="ECO:0007669"/>
    <property type="project" value="InterPro"/>
</dbReference>
<comment type="caution">
    <text evidence="11">The sequence shown here is derived from an EMBL/GenBank/DDBJ whole genome shotgun (WGS) entry which is preliminary data.</text>
</comment>
<evidence type="ECO:0000256" key="9">
    <source>
        <dbReference type="SAM" id="MobiDB-lite"/>
    </source>
</evidence>
<organism evidence="11 12">
    <name type="scientific">Lamprobacter modestohalophilus</name>
    <dbReference type="NCBI Taxonomy" id="1064514"/>
    <lineage>
        <taxon>Bacteria</taxon>
        <taxon>Pseudomonadati</taxon>
        <taxon>Pseudomonadota</taxon>
        <taxon>Gammaproteobacteria</taxon>
        <taxon>Chromatiales</taxon>
        <taxon>Chromatiaceae</taxon>
        <taxon>Lamprobacter</taxon>
    </lineage>
</organism>
<dbReference type="PRINTS" id="PR00420">
    <property type="entry name" value="RNGMNOXGNASE"/>
</dbReference>
<name>A0A9X1B331_9GAMM</name>
<comment type="pathway">
    <text evidence="2">Cofactor biosynthesis; ubiquinone biosynthesis.</text>
</comment>
<protein>
    <submittedName>
        <fullName evidence="11">2-octaprenyl-6-methoxyphenyl hydroxylase</fullName>
    </submittedName>
</protein>
<reference evidence="11 12" key="1">
    <citation type="journal article" date="2020" name="Microorganisms">
        <title>Osmotic Adaptation and Compatible Solute Biosynthesis of Phototrophic Bacteria as Revealed from Genome Analyses.</title>
        <authorList>
            <person name="Imhoff J.F."/>
            <person name="Rahn T."/>
            <person name="Kunzel S."/>
            <person name="Keller A."/>
            <person name="Neulinger S.C."/>
        </authorList>
    </citation>
    <scope>NUCLEOTIDE SEQUENCE [LARGE SCALE GENOMIC DNA]</scope>
    <source>
        <strain evidence="11 12">DSM 25653</strain>
    </source>
</reference>
<comment type="similarity">
    <text evidence="3">Belongs to the UbiH/COQ6 family.</text>
</comment>
<keyword evidence="7" id="KW-0503">Monooxygenase</keyword>
<dbReference type="NCBIfam" id="TIGR01988">
    <property type="entry name" value="Ubi-OHases"/>
    <property type="match status" value="1"/>
</dbReference>
<dbReference type="GO" id="GO:0110142">
    <property type="term" value="C:ubiquinone biosynthesis complex"/>
    <property type="evidence" value="ECO:0007669"/>
    <property type="project" value="UniProtKB-ARBA"/>
</dbReference>
<evidence type="ECO:0000256" key="3">
    <source>
        <dbReference type="ARBA" id="ARBA00005349"/>
    </source>
</evidence>
<dbReference type="GO" id="GO:0008681">
    <property type="term" value="F:2-octaprenyl-6-methoxyphenol hydroxylase activity"/>
    <property type="evidence" value="ECO:0007669"/>
    <property type="project" value="InterPro"/>
</dbReference>
<evidence type="ECO:0000256" key="2">
    <source>
        <dbReference type="ARBA" id="ARBA00004749"/>
    </source>
</evidence>
<accession>A0A9X1B331</accession>
<dbReference type="SUPFAM" id="SSF51905">
    <property type="entry name" value="FAD/NAD(P)-binding domain"/>
    <property type="match status" value="1"/>
</dbReference>
<keyword evidence="5" id="KW-0274">FAD</keyword>
<evidence type="ECO:0000313" key="11">
    <source>
        <dbReference type="EMBL" id="MBK1617251.1"/>
    </source>
</evidence>
<dbReference type="EMBL" id="NRRY01000002">
    <property type="protein sequence ID" value="MBK1617251.1"/>
    <property type="molecule type" value="Genomic_DNA"/>
</dbReference>
<comment type="cofactor">
    <cofactor evidence="1">
        <name>FAD</name>
        <dbReference type="ChEBI" id="CHEBI:57692"/>
    </cofactor>
</comment>
<gene>
    <name evidence="11" type="ORF">CKO42_02050</name>
</gene>
<dbReference type="NCBIfam" id="NF004356">
    <property type="entry name" value="PRK05732.1"/>
    <property type="match status" value="1"/>
</dbReference>
<dbReference type="InterPro" id="IPR036188">
    <property type="entry name" value="FAD/NAD-bd_sf"/>
</dbReference>
<feature type="domain" description="FAD-binding" evidence="10">
    <location>
        <begin position="4"/>
        <end position="344"/>
    </location>
</feature>
<evidence type="ECO:0000256" key="6">
    <source>
        <dbReference type="ARBA" id="ARBA00023002"/>
    </source>
</evidence>
<dbReference type="NCBIfam" id="TIGR01984">
    <property type="entry name" value="UbiH"/>
    <property type="match status" value="1"/>
</dbReference>
<feature type="region of interest" description="Disordered" evidence="9">
    <location>
        <begin position="409"/>
        <end position="437"/>
    </location>
</feature>
<dbReference type="InterPro" id="IPR011295">
    <property type="entry name" value="UbiH"/>
</dbReference>
<evidence type="ECO:0000256" key="5">
    <source>
        <dbReference type="ARBA" id="ARBA00022827"/>
    </source>
</evidence>
<evidence type="ECO:0000256" key="7">
    <source>
        <dbReference type="ARBA" id="ARBA00023033"/>
    </source>
</evidence>
<evidence type="ECO:0000313" key="12">
    <source>
        <dbReference type="Proteomes" id="UP001138768"/>
    </source>
</evidence>
<dbReference type="Gene3D" id="3.50.50.60">
    <property type="entry name" value="FAD/NAD(P)-binding domain"/>
    <property type="match status" value="2"/>
</dbReference>
<dbReference type="InterPro" id="IPR051205">
    <property type="entry name" value="UbiH/COQ6_monooxygenase"/>
</dbReference>
<dbReference type="RefSeq" id="WP_200237738.1">
    <property type="nucleotide sequence ID" value="NZ_NRRY01000002.1"/>
</dbReference>